<reference evidence="1" key="1">
    <citation type="submission" date="2018-04" db="EMBL/GenBank/DDBJ databases">
        <title>Transcriptome of Schizaphis graminum biotype I.</title>
        <authorList>
            <person name="Scully E.D."/>
            <person name="Geib S.M."/>
            <person name="Palmer N.A."/>
            <person name="Koch K."/>
            <person name="Bradshaw J."/>
            <person name="Heng-Moss T."/>
            <person name="Sarath G."/>
        </authorList>
    </citation>
    <scope>NUCLEOTIDE SEQUENCE</scope>
</reference>
<name>A0A2S2NAD4_SCHGA</name>
<organism evidence="1">
    <name type="scientific">Schizaphis graminum</name>
    <name type="common">Green bug aphid</name>
    <dbReference type="NCBI Taxonomy" id="13262"/>
    <lineage>
        <taxon>Eukaryota</taxon>
        <taxon>Metazoa</taxon>
        <taxon>Ecdysozoa</taxon>
        <taxon>Arthropoda</taxon>
        <taxon>Hexapoda</taxon>
        <taxon>Insecta</taxon>
        <taxon>Pterygota</taxon>
        <taxon>Neoptera</taxon>
        <taxon>Paraneoptera</taxon>
        <taxon>Hemiptera</taxon>
        <taxon>Sternorrhyncha</taxon>
        <taxon>Aphidomorpha</taxon>
        <taxon>Aphidoidea</taxon>
        <taxon>Aphididae</taxon>
        <taxon>Aphidini</taxon>
        <taxon>Schizaphis</taxon>
    </lineage>
</organism>
<accession>A0A2S2NAD4</accession>
<protein>
    <submittedName>
        <fullName evidence="1">Uncharacterized protein</fullName>
    </submittedName>
</protein>
<evidence type="ECO:0000313" key="1">
    <source>
        <dbReference type="EMBL" id="MBY14130.1"/>
    </source>
</evidence>
<proteinExistence type="predicted"/>
<dbReference type="EMBL" id="GGMR01001511">
    <property type="protein sequence ID" value="MBY14130.1"/>
    <property type="molecule type" value="Transcribed_RNA"/>
</dbReference>
<gene>
    <name evidence="1" type="ORF">g.145253</name>
</gene>
<sequence length="117" mass="13552">MMMTKVWNDASWSDRDSAEAMIGGELRTLKITAIGRTRHGPKNVYYFSLFWSRLRLPRVNADANKFSWHLLHRGERTSLTCILILDVCYSIQLCRFHNLIIINAGHEYFTTILCTGT</sequence>
<dbReference type="AlphaFoldDB" id="A0A2S2NAD4"/>